<dbReference type="SMART" id="SM00254">
    <property type="entry name" value="ShKT"/>
    <property type="match status" value="5"/>
</dbReference>
<dbReference type="OrthoDB" id="5819225at2759"/>
<dbReference type="Pfam" id="PF01549">
    <property type="entry name" value="ShK"/>
    <property type="match status" value="4"/>
</dbReference>
<dbReference type="PANTHER" id="PTHR21724">
    <property type="entry name" value="SHKT DOMAIN-CONTAINING PROTEIN"/>
    <property type="match status" value="1"/>
</dbReference>
<evidence type="ECO:0000313" key="3">
    <source>
        <dbReference type="EMBL" id="CAD5223561.1"/>
    </source>
</evidence>
<evidence type="ECO:0000259" key="2">
    <source>
        <dbReference type="PROSITE" id="PS51670"/>
    </source>
</evidence>
<dbReference type="AlphaFoldDB" id="A0A811L781"/>
<feature type="domain" description="ShKT" evidence="2">
    <location>
        <begin position="289"/>
        <end position="323"/>
    </location>
</feature>
<name>A0A811L781_9BILA</name>
<feature type="disulfide bond" evidence="1">
    <location>
        <begin position="289"/>
        <end position="323"/>
    </location>
</feature>
<sequence length="401" mass="45004">MSFQPNNVKATSWMAKRYSIKNSKPSTSTIQSQAFKLLTARYSPPNEQYKSQYTGQSNVQYNAQHNSQFSTRHFINEPHKDDVVATTTAAKKPSQKVHINTKKVVTSTTSEYASTTEYEKRRRCQAKVSTEFYPSATTCENDRSDRICAYLFDEPDPITGQRDPKCNLAGMEDIADSCRKQCAICCEKIEYACEDDHNDIISCSKQLDKCHVSKWFDVLTKFCAGSCGLCTRSECRDYDVNCREIKDQCLQSDKIDDMREKCARTCGFCVVGGQGINEMPLKKPPVPQCIDTAENCTKNEHLCASPLHAEFMIKYCAKTCFKCSVGPNVIVPVIGTPHDINGTAAVLMPASVIMEAAVHNSKICEDRHPKCAIWVSKGFCTHEKYTLQQRQALCPKSCKLC</sequence>
<dbReference type="Proteomes" id="UP000783686">
    <property type="component" value="Unassembled WGS sequence"/>
</dbReference>
<evidence type="ECO:0000256" key="1">
    <source>
        <dbReference type="PROSITE-ProRule" id="PRU01005"/>
    </source>
</evidence>
<evidence type="ECO:0000313" key="4">
    <source>
        <dbReference type="Proteomes" id="UP000614601"/>
    </source>
</evidence>
<dbReference type="EMBL" id="CAJFCW020000005">
    <property type="protein sequence ID" value="CAG9118210.1"/>
    <property type="molecule type" value="Genomic_DNA"/>
</dbReference>
<reference evidence="3" key="1">
    <citation type="submission" date="2020-09" db="EMBL/GenBank/DDBJ databases">
        <authorList>
            <person name="Kikuchi T."/>
        </authorList>
    </citation>
    <scope>NUCLEOTIDE SEQUENCE</scope>
    <source>
        <strain evidence="3">SH1</strain>
    </source>
</reference>
<comment type="caution">
    <text evidence="3">The sequence shown here is derived from an EMBL/GenBank/DDBJ whole genome shotgun (WGS) entry which is preliminary data.</text>
</comment>
<dbReference type="Proteomes" id="UP000614601">
    <property type="component" value="Unassembled WGS sequence"/>
</dbReference>
<organism evidence="3 4">
    <name type="scientific">Bursaphelenchus okinawaensis</name>
    <dbReference type="NCBI Taxonomy" id="465554"/>
    <lineage>
        <taxon>Eukaryota</taxon>
        <taxon>Metazoa</taxon>
        <taxon>Ecdysozoa</taxon>
        <taxon>Nematoda</taxon>
        <taxon>Chromadorea</taxon>
        <taxon>Rhabditida</taxon>
        <taxon>Tylenchina</taxon>
        <taxon>Tylenchomorpha</taxon>
        <taxon>Aphelenchoidea</taxon>
        <taxon>Aphelenchoididae</taxon>
        <taxon>Bursaphelenchus</taxon>
    </lineage>
</organism>
<feature type="disulfide bond" evidence="1">
    <location>
        <begin position="235"/>
        <end position="269"/>
    </location>
</feature>
<dbReference type="Gene3D" id="1.10.10.1940">
    <property type="match status" value="3"/>
</dbReference>
<keyword evidence="4" id="KW-1185">Reference proteome</keyword>
<feature type="domain" description="ShKT" evidence="2">
    <location>
        <begin position="193"/>
        <end position="230"/>
    </location>
</feature>
<feature type="domain" description="ShKT" evidence="2">
    <location>
        <begin position="235"/>
        <end position="269"/>
    </location>
</feature>
<gene>
    <name evidence="3" type="ORF">BOKJ2_LOCUS10331</name>
</gene>
<proteinExistence type="predicted"/>
<comment type="caution">
    <text evidence="1">Lacks conserved residue(s) required for the propagation of feature annotation.</text>
</comment>
<keyword evidence="1" id="KW-1015">Disulfide bond</keyword>
<dbReference type="InterPro" id="IPR003582">
    <property type="entry name" value="ShKT_dom"/>
</dbReference>
<dbReference type="EMBL" id="CAJFDH010000005">
    <property type="protein sequence ID" value="CAD5223561.1"/>
    <property type="molecule type" value="Genomic_DNA"/>
</dbReference>
<dbReference type="PANTHER" id="PTHR21724:SF109">
    <property type="entry name" value="SHKT DOMAIN-CONTAINING PROTEIN"/>
    <property type="match status" value="1"/>
</dbReference>
<feature type="domain" description="ShKT" evidence="2">
    <location>
        <begin position="364"/>
        <end position="401"/>
    </location>
</feature>
<dbReference type="PROSITE" id="PS51670">
    <property type="entry name" value="SHKT"/>
    <property type="match status" value="4"/>
</dbReference>
<protein>
    <recommendedName>
        <fullName evidence="2">ShKT domain-containing protein</fullName>
    </recommendedName>
</protein>
<accession>A0A811L781</accession>